<organism evidence="1">
    <name type="scientific">viral metagenome</name>
    <dbReference type="NCBI Taxonomy" id="1070528"/>
    <lineage>
        <taxon>unclassified sequences</taxon>
        <taxon>metagenomes</taxon>
        <taxon>organismal metagenomes</taxon>
    </lineage>
</organism>
<accession>A0A6C0HJB5</accession>
<dbReference type="AlphaFoldDB" id="A0A6C0HJB5"/>
<sequence>MADHIYEPNSEFAFKDVTFVSPVSVPGGNHFIRSFANKQQKPLYLQPPKCKLKNGVVKVGKRMYCDFIFTQADEELIEWIDKFESLCQDRIFENRQKWFESTLEKHDIENSFSSIIKLYKAGKQYSMRVNIPTRLGTSALKVYNESEEDIHIDSLKEGSSVIAILEFQGIKCSARNFQVEVEVKQMMLLSDVNIFESCLFSKKGQRAAKIDTVEKEEEHEIEQEKEPEIEKVEIKEEDLEEREEELDNEMCEVDLPYHDQNEVVTIKEPNEAYYTMYREAKKKAIIARDMALAHYLEAKRIKIQFSLEDSDSAPGESLENIGKYLEFDIVSPSSEVVH</sequence>
<reference evidence="1" key="1">
    <citation type="journal article" date="2020" name="Nature">
        <title>Giant virus diversity and host interactions through global metagenomics.</title>
        <authorList>
            <person name="Schulz F."/>
            <person name="Roux S."/>
            <person name="Paez-Espino D."/>
            <person name="Jungbluth S."/>
            <person name="Walsh D.A."/>
            <person name="Denef V.J."/>
            <person name="McMahon K.D."/>
            <person name="Konstantinidis K.T."/>
            <person name="Eloe-Fadrosh E.A."/>
            <person name="Kyrpides N.C."/>
            <person name="Woyke T."/>
        </authorList>
    </citation>
    <scope>NUCLEOTIDE SEQUENCE</scope>
    <source>
        <strain evidence="1">GVMAG-M-3300023184-120</strain>
    </source>
</reference>
<proteinExistence type="predicted"/>
<evidence type="ECO:0000313" key="1">
    <source>
        <dbReference type="EMBL" id="QHT80206.1"/>
    </source>
</evidence>
<name>A0A6C0HJB5_9ZZZZ</name>
<protein>
    <submittedName>
        <fullName evidence="1">Uncharacterized protein</fullName>
    </submittedName>
</protein>
<dbReference type="EMBL" id="MN739966">
    <property type="protein sequence ID" value="QHT80206.1"/>
    <property type="molecule type" value="Genomic_DNA"/>
</dbReference>